<dbReference type="EMBL" id="JAINUG010000214">
    <property type="protein sequence ID" value="KAJ8387252.1"/>
    <property type="molecule type" value="Genomic_DNA"/>
</dbReference>
<keyword evidence="3" id="KW-1185">Reference proteome</keyword>
<evidence type="ECO:0000313" key="3">
    <source>
        <dbReference type="Proteomes" id="UP001221898"/>
    </source>
</evidence>
<organism evidence="2 3">
    <name type="scientific">Aldrovandia affinis</name>
    <dbReference type="NCBI Taxonomy" id="143900"/>
    <lineage>
        <taxon>Eukaryota</taxon>
        <taxon>Metazoa</taxon>
        <taxon>Chordata</taxon>
        <taxon>Craniata</taxon>
        <taxon>Vertebrata</taxon>
        <taxon>Euteleostomi</taxon>
        <taxon>Actinopterygii</taxon>
        <taxon>Neopterygii</taxon>
        <taxon>Teleostei</taxon>
        <taxon>Notacanthiformes</taxon>
        <taxon>Halosauridae</taxon>
        <taxon>Aldrovandia</taxon>
    </lineage>
</organism>
<comment type="caution">
    <text evidence="2">The sequence shown here is derived from an EMBL/GenBank/DDBJ whole genome shotgun (WGS) entry which is preliminary data.</text>
</comment>
<accession>A0AAD7W808</accession>
<name>A0AAD7W808_9TELE</name>
<feature type="region of interest" description="Disordered" evidence="1">
    <location>
        <begin position="29"/>
        <end position="110"/>
    </location>
</feature>
<dbReference type="Proteomes" id="UP001221898">
    <property type="component" value="Unassembled WGS sequence"/>
</dbReference>
<proteinExistence type="predicted"/>
<dbReference type="AlphaFoldDB" id="A0AAD7W808"/>
<sequence>MTAAALYSAAGRSWCLRDATFARVMVRRDVGDVRPCKPSPYGGGGSQTAADGQATGQTSSRSVKTRPCVARQSPGSTSEERSHNRAIQSGHCLKTTFPGSRDNTAQRRAP</sequence>
<reference evidence="2" key="1">
    <citation type="journal article" date="2023" name="Science">
        <title>Genome structures resolve the early diversification of teleost fishes.</title>
        <authorList>
            <person name="Parey E."/>
            <person name="Louis A."/>
            <person name="Montfort J."/>
            <person name="Bouchez O."/>
            <person name="Roques C."/>
            <person name="Iampietro C."/>
            <person name="Lluch J."/>
            <person name="Castinel A."/>
            <person name="Donnadieu C."/>
            <person name="Desvignes T."/>
            <person name="Floi Bucao C."/>
            <person name="Jouanno E."/>
            <person name="Wen M."/>
            <person name="Mejri S."/>
            <person name="Dirks R."/>
            <person name="Jansen H."/>
            <person name="Henkel C."/>
            <person name="Chen W.J."/>
            <person name="Zahm M."/>
            <person name="Cabau C."/>
            <person name="Klopp C."/>
            <person name="Thompson A.W."/>
            <person name="Robinson-Rechavi M."/>
            <person name="Braasch I."/>
            <person name="Lecointre G."/>
            <person name="Bobe J."/>
            <person name="Postlethwait J.H."/>
            <person name="Berthelot C."/>
            <person name="Roest Crollius H."/>
            <person name="Guiguen Y."/>
        </authorList>
    </citation>
    <scope>NUCLEOTIDE SEQUENCE</scope>
    <source>
        <strain evidence="2">NC1722</strain>
    </source>
</reference>
<gene>
    <name evidence="2" type="ORF">AAFF_G00158750</name>
</gene>
<evidence type="ECO:0000313" key="2">
    <source>
        <dbReference type="EMBL" id="KAJ8387252.1"/>
    </source>
</evidence>
<feature type="compositionally biased region" description="Polar residues" evidence="1">
    <location>
        <begin position="47"/>
        <end position="62"/>
    </location>
</feature>
<protein>
    <submittedName>
        <fullName evidence="2">Uncharacterized protein</fullName>
    </submittedName>
</protein>
<evidence type="ECO:0000256" key="1">
    <source>
        <dbReference type="SAM" id="MobiDB-lite"/>
    </source>
</evidence>